<evidence type="ECO:0000256" key="1">
    <source>
        <dbReference type="SAM" id="MobiDB-lite"/>
    </source>
</evidence>
<comment type="caution">
    <text evidence="2">The sequence shown here is derived from an EMBL/GenBank/DDBJ whole genome shotgun (WGS) entry which is preliminary data.</text>
</comment>
<keyword evidence="3" id="KW-1185">Reference proteome</keyword>
<dbReference type="EMBL" id="JACTNZ010000010">
    <property type="protein sequence ID" value="KAG5528187.1"/>
    <property type="molecule type" value="Genomic_DNA"/>
</dbReference>
<sequence length="57" mass="6321">MMNGSIDSITQADNAINKKYCRVEAKKNESSQSTSSTTNGVDISPQMIDPSDEMQWH</sequence>
<gene>
    <name evidence="2" type="ORF">RHGRI_028953</name>
</gene>
<evidence type="ECO:0000313" key="2">
    <source>
        <dbReference type="EMBL" id="KAG5528187.1"/>
    </source>
</evidence>
<proteinExistence type="predicted"/>
<accession>A0AAV6II54</accession>
<name>A0AAV6II54_9ERIC</name>
<dbReference type="AlphaFoldDB" id="A0AAV6II54"/>
<protein>
    <submittedName>
        <fullName evidence="2">Uncharacterized protein</fullName>
    </submittedName>
</protein>
<reference evidence="2" key="1">
    <citation type="submission" date="2020-08" db="EMBL/GenBank/DDBJ databases">
        <title>Plant Genome Project.</title>
        <authorList>
            <person name="Zhang R.-G."/>
        </authorList>
    </citation>
    <scope>NUCLEOTIDE SEQUENCE</scope>
    <source>
        <strain evidence="2">WSP0</strain>
        <tissue evidence="2">Leaf</tissue>
    </source>
</reference>
<organism evidence="2 3">
    <name type="scientific">Rhododendron griersonianum</name>
    <dbReference type="NCBI Taxonomy" id="479676"/>
    <lineage>
        <taxon>Eukaryota</taxon>
        <taxon>Viridiplantae</taxon>
        <taxon>Streptophyta</taxon>
        <taxon>Embryophyta</taxon>
        <taxon>Tracheophyta</taxon>
        <taxon>Spermatophyta</taxon>
        <taxon>Magnoliopsida</taxon>
        <taxon>eudicotyledons</taxon>
        <taxon>Gunneridae</taxon>
        <taxon>Pentapetalae</taxon>
        <taxon>asterids</taxon>
        <taxon>Ericales</taxon>
        <taxon>Ericaceae</taxon>
        <taxon>Ericoideae</taxon>
        <taxon>Rhodoreae</taxon>
        <taxon>Rhododendron</taxon>
    </lineage>
</organism>
<evidence type="ECO:0000313" key="3">
    <source>
        <dbReference type="Proteomes" id="UP000823749"/>
    </source>
</evidence>
<feature type="region of interest" description="Disordered" evidence="1">
    <location>
        <begin position="25"/>
        <end position="57"/>
    </location>
</feature>
<dbReference type="Proteomes" id="UP000823749">
    <property type="component" value="Chromosome 10"/>
</dbReference>